<protein>
    <submittedName>
        <fullName evidence="1">Uncharacterized protein</fullName>
    </submittedName>
</protein>
<accession>A0A8C4K8I2</accession>
<dbReference type="Ensembl" id="ENSDNVT00000024706.1">
    <property type="protein sequence ID" value="ENSDNVP00000020497.1"/>
    <property type="gene ID" value="ENSDNVG00000014350.1"/>
</dbReference>
<proteinExistence type="predicted"/>
<evidence type="ECO:0000313" key="2">
    <source>
        <dbReference type="Proteomes" id="UP000694423"/>
    </source>
</evidence>
<keyword evidence="2" id="KW-1185">Reference proteome</keyword>
<reference evidence="1" key="1">
    <citation type="submission" date="2025-08" db="UniProtKB">
        <authorList>
            <consortium name="Ensembl"/>
        </authorList>
    </citation>
    <scope>IDENTIFICATION</scope>
</reference>
<reference evidence="1" key="2">
    <citation type="submission" date="2025-09" db="UniProtKB">
        <authorList>
            <consortium name="Ensembl"/>
        </authorList>
    </citation>
    <scope>IDENTIFICATION</scope>
</reference>
<organism evidence="1 2">
    <name type="scientific">Dromaius novaehollandiae</name>
    <name type="common">Emu</name>
    <dbReference type="NCBI Taxonomy" id="8790"/>
    <lineage>
        <taxon>Eukaryota</taxon>
        <taxon>Metazoa</taxon>
        <taxon>Chordata</taxon>
        <taxon>Craniata</taxon>
        <taxon>Vertebrata</taxon>
        <taxon>Euteleostomi</taxon>
        <taxon>Archelosauria</taxon>
        <taxon>Archosauria</taxon>
        <taxon>Dinosauria</taxon>
        <taxon>Saurischia</taxon>
        <taxon>Theropoda</taxon>
        <taxon>Coelurosauria</taxon>
        <taxon>Aves</taxon>
        <taxon>Palaeognathae</taxon>
        <taxon>Casuariiformes</taxon>
        <taxon>Dromaiidae</taxon>
        <taxon>Dromaius</taxon>
    </lineage>
</organism>
<name>A0A8C4K8I2_DRONO</name>
<dbReference type="Proteomes" id="UP000694423">
    <property type="component" value="Unplaced"/>
</dbReference>
<evidence type="ECO:0000313" key="1">
    <source>
        <dbReference type="Ensembl" id="ENSDNVP00000020497.1"/>
    </source>
</evidence>
<dbReference type="AlphaFoldDB" id="A0A8C4K8I2"/>
<sequence>AMPSRLLTKLCGSVDAPIIVNSTWMVGDQGESHLIAPNVVLGFAVSLQHRHFAEYLLVPEKNLNKMKIRMDNFKSSMA</sequence>